<gene>
    <name evidence="1" type="ORF">VPNG_08970</name>
</gene>
<name>A0A423VW89_9PEZI</name>
<proteinExistence type="predicted"/>
<dbReference type="PANTHER" id="PTHR36578:SF1">
    <property type="entry name" value="APPLE DOMAIN-CONTAINING PROTEIN"/>
    <property type="match status" value="1"/>
</dbReference>
<dbReference type="STRING" id="1230097.A0A423VW89"/>
<dbReference type="Proteomes" id="UP000285146">
    <property type="component" value="Unassembled WGS sequence"/>
</dbReference>
<evidence type="ECO:0008006" key="3">
    <source>
        <dbReference type="Google" id="ProtNLM"/>
    </source>
</evidence>
<dbReference type="OrthoDB" id="271448at2759"/>
<comment type="caution">
    <text evidence="1">The sequence shown here is derived from an EMBL/GenBank/DDBJ whole genome shotgun (WGS) entry which is preliminary data.</text>
</comment>
<dbReference type="AlphaFoldDB" id="A0A423VW89"/>
<protein>
    <recommendedName>
        <fullName evidence="3">Apple domain-containing protein</fullName>
    </recommendedName>
</protein>
<evidence type="ECO:0000313" key="1">
    <source>
        <dbReference type="EMBL" id="ROV95271.1"/>
    </source>
</evidence>
<keyword evidence="2" id="KW-1185">Reference proteome</keyword>
<accession>A0A423VW89</accession>
<dbReference type="PANTHER" id="PTHR36578">
    <property type="entry name" value="CHROMOSOME 15, WHOLE GENOME SHOTGUN SEQUENCE"/>
    <property type="match status" value="1"/>
</dbReference>
<sequence>MGFLLKGRPQQTNIPFVPAILNLLATGLDLRGIDTPEAFQNYTPFHTAARIATTPLGYTLVGQALSGSVYGTVLRGVQYLTEYNTVTCAAMCTDMGTCTSFNIYCDAGCPNPNSTTNIKCVFWGSSISEGLALNRGEIRCRFRVIITGSNYYIKEDPMFNLTDLGFYGPRGDAQASAVFAPSELVEPTDGYATLIGRYRGFYVRGPVTPSYDPVFCANKCNAITQYNSINKVNATPFINGAYPKCNMFSIFEDAQVDEVPFSVVCFFFSTSWDSKYSTHGEIVRDGAKTTVSIRVKRD</sequence>
<evidence type="ECO:0000313" key="2">
    <source>
        <dbReference type="Proteomes" id="UP000285146"/>
    </source>
</evidence>
<dbReference type="InParanoid" id="A0A423VW89"/>
<reference evidence="1 2" key="1">
    <citation type="submission" date="2015-09" db="EMBL/GenBank/DDBJ databases">
        <title>Host preference determinants of Valsa canker pathogens revealed by comparative genomics.</title>
        <authorList>
            <person name="Yin Z."/>
            <person name="Huang L."/>
        </authorList>
    </citation>
    <scope>NUCLEOTIDE SEQUENCE [LARGE SCALE GENOMIC DNA]</scope>
    <source>
        <strain evidence="1 2">SXYLt</strain>
    </source>
</reference>
<dbReference type="EMBL" id="LKEB01000072">
    <property type="protein sequence ID" value="ROV95271.1"/>
    <property type="molecule type" value="Genomic_DNA"/>
</dbReference>
<organism evidence="1 2">
    <name type="scientific">Cytospora leucostoma</name>
    <dbReference type="NCBI Taxonomy" id="1230097"/>
    <lineage>
        <taxon>Eukaryota</taxon>
        <taxon>Fungi</taxon>
        <taxon>Dikarya</taxon>
        <taxon>Ascomycota</taxon>
        <taxon>Pezizomycotina</taxon>
        <taxon>Sordariomycetes</taxon>
        <taxon>Sordariomycetidae</taxon>
        <taxon>Diaporthales</taxon>
        <taxon>Cytosporaceae</taxon>
        <taxon>Cytospora</taxon>
    </lineage>
</organism>